<accession>W1YA95</accession>
<reference evidence="1" key="1">
    <citation type="submission" date="2013-12" db="EMBL/GenBank/DDBJ databases">
        <title>A Varibaculum cambriense genome reconstructed from a premature infant gut community with otherwise low bacterial novelty that shifts toward anaerobic metabolism during the third week of life.</title>
        <authorList>
            <person name="Brown C.T."/>
            <person name="Sharon I."/>
            <person name="Thomas B.C."/>
            <person name="Castelle C.J."/>
            <person name="Morowitz M.J."/>
            <person name="Banfield J.F."/>
        </authorList>
    </citation>
    <scope>NUCLEOTIDE SEQUENCE</scope>
</reference>
<protein>
    <submittedName>
        <fullName evidence="1">Uncharacterized protein</fullName>
    </submittedName>
</protein>
<feature type="non-terminal residue" evidence="1">
    <location>
        <position position="1"/>
    </location>
</feature>
<comment type="caution">
    <text evidence="1">The sequence shown here is derived from an EMBL/GenBank/DDBJ whole genome shotgun (WGS) entry which is preliminary data.</text>
</comment>
<gene>
    <name evidence="1" type="ORF">Q604_UNBC06836G0001</name>
</gene>
<proteinExistence type="predicted"/>
<evidence type="ECO:0000313" key="1">
    <source>
        <dbReference type="EMBL" id="ETJ39276.1"/>
    </source>
</evidence>
<organism evidence="1">
    <name type="scientific">human gut metagenome</name>
    <dbReference type="NCBI Taxonomy" id="408170"/>
    <lineage>
        <taxon>unclassified sequences</taxon>
        <taxon>metagenomes</taxon>
        <taxon>organismal metagenomes</taxon>
    </lineage>
</organism>
<name>W1YA95_9ZZZZ</name>
<sequence>GLGLVCAVLLVIHSILTISDHRKAAR</sequence>
<dbReference type="EMBL" id="AZMM01006836">
    <property type="protein sequence ID" value="ETJ39276.1"/>
    <property type="molecule type" value="Genomic_DNA"/>
</dbReference>
<dbReference type="AlphaFoldDB" id="W1YA95"/>